<dbReference type="PANTHER" id="PTHR38595">
    <property type="entry name" value="CYTOPLASMIC PROTEIN-RELATED"/>
    <property type="match status" value="1"/>
</dbReference>
<keyword evidence="3" id="KW-1185">Reference proteome</keyword>
<dbReference type="Pfam" id="PF04965">
    <property type="entry name" value="GPW_gp25"/>
    <property type="match status" value="1"/>
</dbReference>
<evidence type="ECO:0000313" key="3">
    <source>
        <dbReference type="Proteomes" id="UP001265259"/>
    </source>
</evidence>
<evidence type="ECO:0000259" key="1">
    <source>
        <dbReference type="Pfam" id="PF04965"/>
    </source>
</evidence>
<sequence>MADLSRQPLQVPLMYAFREAFEAKDARKGEHEYRDGARVLSDRGANRRRGANEAQLKADLEIDLNKLANTINLAAAEDLGPFPYVRRSILNYGVVDLSLVSEHGEAVRALTRDLREALLANEPRFISRSMEIRLHEAVDDVDQKFIFDISAEMACRPVDIPLEFIAEIDVGSGKIAFNRIGGAK</sequence>
<feature type="domain" description="IraD/Gp25-like" evidence="1">
    <location>
        <begin position="55"/>
        <end position="157"/>
    </location>
</feature>
<evidence type="ECO:0000313" key="2">
    <source>
        <dbReference type="EMBL" id="MDT0681938.1"/>
    </source>
</evidence>
<name>A0ABU3DDY5_9RHOB</name>
<dbReference type="RefSeq" id="WP_311689688.1">
    <property type="nucleotide sequence ID" value="NZ_JAVRHL010000001.1"/>
</dbReference>
<accession>A0ABU3DDY5</accession>
<proteinExistence type="predicted"/>
<organism evidence="2 3">
    <name type="scientific">Tropicimonas omnivorans</name>
    <dbReference type="NCBI Taxonomy" id="3075590"/>
    <lineage>
        <taxon>Bacteria</taxon>
        <taxon>Pseudomonadati</taxon>
        <taxon>Pseudomonadota</taxon>
        <taxon>Alphaproteobacteria</taxon>
        <taxon>Rhodobacterales</taxon>
        <taxon>Roseobacteraceae</taxon>
        <taxon>Tropicimonas</taxon>
    </lineage>
</organism>
<dbReference type="SUPFAM" id="SSF160719">
    <property type="entry name" value="gpW/gp25-like"/>
    <property type="match status" value="1"/>
</dbReference>
<dbReference type="InterPro" id="IPR007048">
    <property type="entry name" value="IraD/Gp25-like"/>
</dbReference>
<gene>
    <name evidence="2" type="ORF">RM543_04510</name>
</gene>
<dbReference type="EMBL" id="JAVRHL010000001">
    <property type="protein sequence ID" value="MDT0681938.1"/>
    <property type="molecule type" value="Genomic_DNA"/>
</dbReference>
<dbReference type="Proteomes" id="UP001265259">
    <property type="component" value="Unassembled WGS sequence"/>
</dbReference>
<protein>
    <submittedName>
        <fullName evidence="2">GPW/gp25 family protein</fullName>
    </submittedName>
</protein>
<reference evidence="2 3" key="1">
    <citation type="submission" date="2023-09" db="EMBL/GenBank/DDBJ databases">
        <authorList>
            <person name="Rey-Velasco X."/>
        </authorList>
    </citation>
    <scope>NUCLEOTIDE SEQUENCE [LARGE SCALE GENOMIC DNA]</scope>
    <source>
        <strain evidence="2 3">F158</strain>
    </source>
</reference>
<comment type="caution">
    <text evidence="2">The sequence shown here is derived from an EMBL/GenBank/DDBJ whole genome shotgun (WGS) entry which is preliminary data.</text>
</comment>
<dbReference type="PANTHER" id="PTHR38595:SF1">
    <property type="entry name" value="TYPE VI SECRETION SYSTEM COMPONENT TSSE1"/>
    <property type="match status" value="1"/>
</dbReference>
<dbReference type="InterPro" id="IPR053176">
    <property type="entry name" value="T6SS_TssE1-like"/>
</dbReference>